<organism evidence="1">
    <name type="scientific">Anguilla anguilla</name>
    <name type="common">European freshwater eel</name>
    <name type="synonym">Muraena anguilla</name>
    <dbReference type="NCBI Taxonomy" id="7936"/>
    <lineage>
        <taxon>Eukaryota</taxon>
        <taxon>Metazoa</taxon>
        <taxon>Chordata</taxon>
        <taxon>Craniata</taxon>
        <taxon>Vertebrata</taxon>
        <taxon>Euteleostomi</taxon>
        <taxon>Actinopterygii</taxon>
        <taxon>Neopterygii</taxon>
        <taxon>Teleostei</taxon>
        <taxon>Anguilliformes</taxon>
        <taxon>Anguillidae</taxon>
        <taxon>Anguilla</taxon>
    </lineage>
</organism>
<protein>
    <submittedName>
        <fullName evidence="1">Uncharacterized protein</fullName>
    </submittedName>
</protein>
<evidence type="ECO:0000313" key="1">
    <source>
        <dbReference type="EMBL" id="JAH88365.1"/>
    </source>
</evidence>
<accession>A0A0E9WFN0</accession>
<name>A0A0E9WFN0_ANGAN</name>
<dbReference type="EMBL" id="GBXM01020212">
    <property type="protein sequence ID" value="JAH88365.1"/>
    <property type="molecule type" value="Transcribed_RNA"/>
</dbReference>
<reference evidence="1" key="1">
    <citation type="submission" date="2014-11" db="EMBL/GenBank/DDBJ databases">
        <authorList>
            <person name="Amaro Gonzalez C."/>
        </authorList>
    </citation>
    <scope>NUCLEOTIDE SEQUENCE</scope>
</reference>
<reference evidence="1" key="2">
    <citation type="journal article" date="2015" name="Fish Shellfish Immunol.">
        <title>Early steps in the European eel (Anguilla anguilla)-Vibrio vulnificus interaction in the gills: Role of the RtxA13 toxin.</title>
        <authorList>
            <person name="Callol A."/>
            <person name="Pajuelo D."/>
            <person name="Ebbesson L."/>
            <person name="Teles M."/>
            <person name="MacKenzie S."/>
            <person name="Amaro C."/>
        </authorList>
    </citation>
    <scope>NUCLEOTIDE SEQUENCE</scope>
</reference>
<dbReference type="AlphaFoldDB" id="A0A0E9WFN0"/>
<sequence>MPVNTTFAAEVYAFCSVPSITAPTPLAANHTAQPMLSSSTVSRG</sequence>
<proteinExistence type="predicted"/>